<dbReference type="EMBL" id="BMZE01000001">
    <property type="protein sequence ID" value="GHA13735.1"/>
    <property type="molecule type" value="Genomic_DNA"/>
</dbReference>
<keyword evidence="1" id="KW-0812">Transmembrane</keyword>
<gene>
    <name evidence="2" type="ORF">GCM10007989_05430</name>
</gene>
<proteinExistence type="predicted"/>
<dbReference type="Proteomes" id="UP000646579">
    <property type="component" value="Unassembled WGS sequence"/>
</dbReference>
<reference evidence="2" key="2">
    <citation type="submission" date="2020-09" db="EMBL/GenBank/DDBJ databases">
        <authorList>
            <person name="Sun Q."/>
            <person name="Kim S."/>
        </authorList>
    </citation>
    <scope>NUCLEOTIDE SEQUENCE</scope>
    <source>
        <strain evidence="2">KCTC 32437</strain>
    </source>
</reference>
<accession>A0A918VP23</accession>
<sequence length="54" mass="5480">MAIILIIALLVGAGASLVAISVMKHVLGGTMRRPLLIGGLLLFACGIALLVLLV</sequence>
<keyword evidence="1" id="KW-1133">Transmembrane helix</keyword>
<keyword evidence="3" id="KW-1185">Reference proteome</keyword>
<keyword evidence="1" id="KW-0472">Membrane</keyword>
<organism evidence="2 3">
    <name type="scientific">Devosia pacifica</name>
    <dbReference type="NCBI Taxonomy" id="1335967"/>
    <lineage>
        <taxon>Bacteria</taxon>
        <taxon>Pseudomonadati</taxon>
        <taxon>Pseudomonadota</taxon>
        <taxon>Alphaproteobacteria</taxon>
        <taxon>Hyphomicrobiales</taxon>
        <taxon>Devosiaceae</taxon>
        <taxon>Devosia</taxon>
    </lineage>
</organism>
<evidence type="ECO:0000256" key="1">
    <source>
        <dbReference type="SAM" id="Phobius"/>
    </source>
</evidence>
<evidence type="ECO:0000313" key="3">
    <source>
        <dbReference type="Proteomes" id="UP000646579"/>
    </source>
</evidence>
<dbReference type="RefSeq" id="WP_189423085.1">
    <property type="nucleotide sequence ID" value="NZ_BMZE01000001.1"/>
</dbReference>
<dbReference type="AlphaFoldDB" id="A0A918VP23"/>
<comment type="caution">
    <text evidence="2">The sequence shown here is derived from an EMBL/GenBank/DDBJ whole genome shotgun (WGS) entry which is preliminary data.</text>
</comment>
<reference evidence="2" key="1">
    <citation type="journal article" date="2014" name="Int. J. Syst. Evol. Microbiol.">
        <title>Complete genome sequence of Corynebacterium casei LMG S-19264T (=DSM 44701T), isolated from a smear-ripened cheese.</title>
        <authorList>
            <consortium name="US DOE Joint Genome Institute (JGI-PGF)"/>
            <person name="Walter F."/>
            <person name="Albersmeier A."/>
            <person name="Kalinowski J."/>
            <person name="Ruckert C."/>
        </authorList>
    </citation>
    <scope>NUCLEOTIDE SEQUENCE</scope>
    <source>
        <strain evidence="2">KCTC 32437</strain>
    </source>
</reference>
<feature type="transmembrane region" description="Helical" evidence="1">
    <location>
        <begin position="35"/>
        <end position="53"/>
    </location>
</feature>
<protein>
    <submittedName>
        <fullName evidence="2">Uncharacterized protein</fullName>
    </submittedName>
</protein>
<evidence type="ECO:0000313" key="2">
    <source>
        <dbReference type="EMBL" id="GHA13735.1"/>
    </source>
</evidence>
<name>A0A918VP23_9HYPH</name>